<organism evidence="2">
    <name type="scientific">Heterosigma akashiwo</name>
    <name type="common">Chromophytic alga</name>
    <name type="synonym">Heterosigma carterae</name>
    <dbReference type="NCBI Taxonomy" id="2829"/>
    <lineage>
        <taxon>Eukaryota</taxon>
        <taxon>Sar</taxon>
        <taxon>Stramenopiles</taxon>
        <taxon>Ochrophyta</taxon>
        <taxon>Raphidophyceae</taxon>
        <taxon>Chattonellales</taxon>
        <taxon>Chattonellaceae</taxon>
        <taxon>Heterosigma</taxon>
    </lineage>
</organism>
<accession>A0A7S3Y3W4</accession>
<gene>
    <name evidence="2" type="ORF">HAKA00212_LOCUS19195</name>
</gene>
<evidence type="ECO:0000256" key="1">
    <source>
        <dbReference type="SAM" id="SignalP"/>
    </source>
</evidence>
<dbReference type="EMBL" id="HBIU01042384">
    <property type="protein sequence ID" value="CAE0640374.1"/>
    <property type="molecule type" value="Transcribed_RNA"/>
</dbReference>
<reference evidence="2" key="1">
    <citation type="submission" date="2021-01" db="EMBL/GenBank/DDBJ databases">
        <authorList>
            <person name="Corre E."/>
            <person name="Pelletier E."/>
            <person name="Niang G."/>
            <person name="Scheremetjew M."/>
            <person name="Finn R."/>
            <person name="Kale V."/>
            <person name="Holt S."/>
            <person name="Cochrane G."/>
            <person name="Meng A."/>
            <person name="Brown T."/>
            <person name="Cohen L."/>
        </authorList>
    </citation>
    <scope>NUCLEOTIDE SEQUENCE</scope>
    <source>
        <strain evidence="2">CCMP3107</strain>
    </source>
</reference>
<name>A0A7S3Y3W4_HETAK</name>
<dbReference type="SUPFAM" id="SSF55811">
    <property type="entry name" value="Nudix"/>
    <property type="match status" value="1"/>
</dbReference>
<feature type="signal peptide" evidence="1">
    <location>
        <begin position="1"/>
        <end position="22"/>
    </location>
</feature>
<dbReference type="Gene3D" id="3.90.79.10">
    <property type="entry name" value="Nucleoside Triphosphate Pyrophosphohydrolase"/>
    <property type="match status" value="1"/>
</dbReference>
<proteinExistence type="predicted"/>
<dbReference type="InterPro" id="IPR015797">
    <property type="entry name" value="NUDIX_hydrolase-like_dom_sf"/>
</dbReference>
<feature type="chain" id="PRO_5031136602" description="Nudix hydrolase domain-containing protein" evidence="1">
    <location>
        <begin position="23"/>
        <end position="280"/>
    </location>
</feature>
<sequence length="280" mass="30981">MRWCCIVLAMVLFSLLSSTCHCFLAKGARLSALPRGRNQNRVQGWIQRSSLTHSSKVLLAGSKGGSNVGESSSEVEEGSQVDESSFKILAERVAYSRWRKIIERDVELPNGTQCSFDIVHNDLEGSIVVFAWDTRAQTATLVREFQPGPMRLLHGVAAGMYEPNKHGSPLEAARMELEEEAHLTGGTWINMMDEGQTITVDKYNTNRVHCFLVLDPTPAPNPRALDAEEHIEIRPGATRGDIMGLITSGNMNIMSSYTCLLAFEKLRTLGLLNDENKSCN</sequence>
<evidence type="ECO:0008006" key="3">
    <source>
        <dbReference type="Google" id="ProtNLM"/>
    </source>
</evidence>
<protein>
    <recommendedName>
        <fullName evidence="3">Nudix hydrolase domain-containing protein</fullName>
    </recommendedName>
</protein>
<evidence type="ECO:0000313" key="2">
    <source>
        <dbReference type="EMBL" id="CAE0640374.1"/>
    </source>
</evidence>
<dbReference type="AlphaFoldDB" id="A0A7S3Y3W4"/>
<keyword evidence="1" id="KW-0732">Signal</keyword>